<accession>A0A427DJU0</accession>
<evidence type="ECO:0000313" key="1">
    <source>
        <dbReference type="EMBL" id="RRV03352.1"/>
    </source>
</evidence>
<reference evidence="1 2" key="1">
    <citation type="submission" date="2018-10" db="EMBL/GenBank/DDBJ databases">
        <title>Transmission dynamics of multidrug resistant bacteria on intensive care unit surfaces.</title>
        <authorList>
            <person name="D'Souza A.W."/>
            <person name="Potter R.F."/>
            <person name="Wallace M."/>
            <person name="Shupe A."/>
            <person name="Patel S."/>
            <person name="Sun S."/>
            <person name="Gul D."/>
            <person name="Kwon J.H."/>
            <person name="Andleeb S."/>
            <person name="Burnham C.-A.D."/>
            <person name="Dantas G."/>
        </authorList>
    </citation>
    <scope>NUCLEOTIDE SEQUENCE [LARGE SCALE GENOMIC DNA]</scope>
    <source>
        <strain evidence="1 2">PX_177</strain>
    </source>
</reference>
<sequence length="62" mass="7220">MHMLIMSMAVPWFCLFQTIMSATTNGIRVYSTESISRSLFRPFKLRLNFHPQALDALMEKPI</sequence>
<comment type="caution">
    <text evidence="1">The sequence shown here is derived from an EMBL/GenBank/DDBJ whole genome shotgun (WGS) entry which is preliminary data.</text>
</comment>
<dbReference type="Proteomes" id="UP000276506">
    <property type="component" value="Unassembled WGS sequence"/>
</dbReference>
<proteinExistence type="predicted"/>
<dbReference type="AlphaFoldDB" id="A0A427DJU0"/>
<evidence type="ECO:0000313" key="2">
    <source>
        <dbReference type="Proteomes" id="UP000276506"/>
    </source>
</evidence>
<name>A0A427DJU0_9GAMM</name>
<organism evidence="1 2">
    <name type="scientific">Stutzerimonas xanthomarina</name>
    <dbReference type="NCBI Taxonomy" id="271420"/>
    <lineage>
        <taxon>Bacteria</taxon>
        <taxon>Pseudomonadati</taxon>
        <taxon>Pseudomonadota</taxon>
        <taxon>Gammaproteobacteria</taxon>
        <taxon>Pseudomonadales</taxon>
        <taxon>Pseudomonadaceae</taxon>
        <taxon>Stutzerimonas</taxon>
    </lineage>
</organism>
<dbReference type="EMBL" id="RHQL01000040">
    <property type="protein sequence ID" value="RRV03352.1"/>
    <property type="molecule type" value="Genomic_DNA"/>
</dbReference>
<gene>
    <name evidence="1" type="ORF">EGJ28_24215</name>
</gene>
<protein>
    <submittedName>
        <fullName evidence="1">Uncharacterized protein</fullName>
    </submittedName>
</protein>